<accession>A0A0F3MK68</accession>
<organism evidence="8 9">
    <name type="scientific">Orientia chuto str. Dubai</name>
    <dbReference type="NCBI Taxonomy" id="1359168"/>
    <lineage>
        <taxon>Bacteria</taxon>
        <taxon>Pseudomonadati</taxon>
        <taxon>Pseudomonadota</taxon>
        <taxon>Alphaproteobacteria</taxon>
        <taxon>Rickettsiales</taxon>
        <taxon>Rickettsiaceae</taxon>
        <taxon>Rickettsieae</taxon>
        <taxon>Orientia</taxon>
    </lineage>
</organism>
<protein>
    <submittedName>
        <fullName evidence="8">RDD family protein</fullName>
    </submittedName>
</protein>
<keyword evidence="2" id="KW-1003">Cell membrane</keyword>
<comment type="caution">
    <text evidence="8">The sequence shown here is derived from an EMBL/GenBank/DDBJ whole genome shotgun (WGS) entry which is preliminary data.</text>
</comment>
<dbReference type="PATRIC" id="fig|1359168.3.peg.203"/>
<feature type="transmembrane region" description="Helical" evidence="6">
    <location>
        <begin position="120"/>
        <end position="139"/>
    </location>
</feature>
<evidence type="ECO:0000259" key="7">
    <source>
        <dbReference type="Pfam" id="PF06271"/>
    </source>
</evidence>
<keyword evidence="5 6" id="KW-0472">Membrane</keyword>
<keyword evidence="9" id="KW-1185">Reference proteome</keyword>
<evidence type="ECO:0000256" key="4">
    <source>
        <dbReference type="ARBA" id="ARBA00022989"/>
    </source>
</evidence>
<reference evidence="8 9" key="1">
    <citation type="submission" date="2015-02" db="EMBL/GenBank/DDBJ databases">
        <title>Genome Sequencing of Rickettsiales.</title>
        <authorList>
            <person name="Daugherty S.C."/>
            <person name="Su Q."/>
            <person name="Abolude K."/>
            <person name="Beier-Sexton M."/>
            <person name="Carlyon J.A."/>
            <person name="Carter R."/>
            <person name="Day N.P."/>
            <person name="Dumler S.J."/>
            <person name="Dyachenko V."/>
            <person name="Godinez A."/>
            <person name="Kurtti T.J."/>
            <person name="Lichay M."/>
            <person name="Mullins K.E."/>
            <person name="Ott S."/>
            <person name="Pappas-Brown V."/>
            <person name="Paris D.H."/>
            <person name="Patel P."/>
            <person name="Richards A.L."/>
            <person name="Sadzewicz L."/>
            <person name="Sears K."/>
            <person name="Seidman D."/>
            <person name="Sengamalay N."/>
            <person name="Stenos J."/>
            <person name="Tallon L.J."/>
            <person name="Vincent G."/>
            <person name="Fraser C.M."/>
            <person name="Munderloh U."/>
            <person name="Dunning-Hotopp J.C."/>
        </authorList>
    </citation>
    <scope>NUCLEOTIDE SEQUENCE [LARGE SCALE GENOMIC DNA]</scope>
    <source>
        <strain evidence="8 9">Fuller</strain>
    </source>
</reference>
<dbReference type="OrthoDB" id="9793824at2"/>
<comment type="subcellular location">
    <subcellularLocation>
        <location evidence="1">Cell membrane</location>
        <topology evidence="1">Multi-pass membrane protein</topology>
    </subcellularLocation>
</comment>
<keyword evidence="3 6" id="KW-0812">Transmembrane</keyword>
<feature type="domain" description="RDD" evidence="7">
    <location>
        <begin position="7"/>
        <end position="152"/>
    </location>
</feature>
<keyword evidence="4 6" id="KW-1133">Transmembrane helix</keyword>
<evidence type="ECO:0000256" key="3">
    <source>
        <dbReference type="ARBA" id="ARBA00022692"/>
    </source>
</evidence>
<evidence type="ECO:0000256" key="6">
    <source>
        <dbReference type="SAM" id="Phobius"/>
    </source>
</evidence>
<feature type="transmembrane region" description="Helical" evidence="6">
    <location>
        <begin position="67"/>
        <end position="93"/>
    </location>
</feature>
<dbReference type="RefSeq" id="WP_045797274.1">
    <property type="nucleotide sequence ID" value="NZ_LANP01000013.1"/>
</dbReference>
<dbReference type="InterPro" id="IPR051791">
    <property type="entry name" value="Pra-immunoreactive"/>
</dbReference>
<dbReference type="STRING" id="1359168.OCHUTO_0600"/>
<evidence type="ECO:0000313" key="9">
    <source>
        <dbReference type="Proteomes" id="UP000033616"/>
    </source>
</evidence>
<dbReference type="PANTHER" id="PTHR36115">
    <property type="entry name" value="PROLINE-RICH ANTIGEN HOMOLOG-RELATED"/>
    <property type="match status" value="1"/>
</dbReference>
<feature type="transmembrane region" description="Helical" evidence="6">
    <location>
        <begin position="12"/>
        <end position="36"/>
    </location>
</feature>
<evidence type="ECO:0000313" key="8">
    <source>
        <dbReference type="EMBL" id="KJV56125.1"/>
    </source>
</evidence>
<proteinExistence type="predicted"/>
<dbReference type="Pfam" id="PF06271">
    <property type="entry name" value="RDD"/>
    <property type="match status" value="1"/>
</dbReference>
<evidence type="ECO:0000256" key="2">
    <source>
        <dbReference type="ARBA" id="ARBA00022475"/>
    </source>
</evidence>
<dbReference type="AlphaFoldDB" id="A0A0F3MK68"/>
<sequence length="158" mass="18427">MKKQYSYVKLMPRLLALALDTFIIGILSNPFTQYIYNYLLYFNNLRLPDITNQNLAQLQAFLLSPKYITVLVEFVLIYIAILFIYFVGSWIKFDTTLGKLVMRIKIIDSTTFSKPSKSQYIKRFFGYSLGIFSLLIIPFDKHYRGVHDKIAGTTIIKI</sequence>
<dbReference type="GO" id="GO:0005886">
    <property type="term" value="C:plasma membrane"/>
    <property type="evidence" value="ECO:0007669"/>
    <property type="project" value="UniProtKB-SubCell"/>
</dbReference>
<gene>
    <name evidence="8" type="ORF">OCHUTO_0600</name>
</gene>
<dbReference type="InterPro" id="IPR010432">
    <property type="entry name" value="RDD"/>
</dbReference>
<dbReference type="EMBL" id="LANP01000013">
    <property type="protein sequence ID" value="KJV56125.1"/>
    <property type="molecule type" value="Genomic_DNA"/>
</dbReference>
<dbReference type="Proteomes" id="UP000033616">
    <property type="component" value="Unassembled WGS sequence"/>
</dbReference>
<evidence type="ECO:0000256" key="5">
    <source>
        <dbReference type="ARBA" id="ARBA00023136"/>
    </source>
</evidence>
<evidence type="ECO:0000256" key="1">
    <source>
        <dbReference type="ARBA" id="ARBA00004651"/>
    </source>
</evidence>
<name>A0A0F3MK68_9RICK</name>